<name>A0A1N6G850_9FLAO</name>
<proteinExistence type="predicted"/>
<dbReference type="Proteomes" id="UP000185207">
    <property type="component" value="Unassembled WGS sequence"/>
</dbReference>
<protein>
    <submittedName>
        <fullName evidence="1">Uncharacterized protein</fullName>
    </submittedName>
</protein>
<dbReference type="AlphaFoldDB" id="A0A1N6G850"/>
<dbReference type="PROSITE" id="PS51257">
    <property type="entry name" value="PROKAR_LIPOPROTEIN"/>
    <property type="match status" value="1"/>
</dbReference>
<dbReference type="RefSeq" id="WP_221407774.1">
    <property type="nucleotide sequence ID" value="NZ_FSRK01000001.1"/>
</dbReference>
<keyword evidence="2" id="KW-1185">Reference proteome</keyword>
<dbReference type="STRING" id="1416779.SAMN05444409_1705"/>
<dbReference type="EMBL" id="FSRK01000001">
    <property type="protein sequence ID" value="SIO03720.1"/>
    <property type="molecule type" value="Genomic_DNA"/>
</dbReference>
<evidence type="ECO:0000313" key="1">
    <source>
        <dbReference type="EMBL" id="SIO03720.1"/>
    </source>
</evidence>
<sequence>MKTQLLPFFLLLFLMSCDTKGIEHKNVIISKVHYKPNSKIIDTLWVSQNDSNDFSQKEVMSGNPGQRPEPVTIYELKAPVDGAYYYIYDNEGKLFMEGRYDKKYTYEGHTNEHGDFYNSKTYRYRDNGKLRSVHYMEDGRNVKTESYNRKEQLDEVRYIHKKSETTTKVEIYENGEVKKTRVYTSFDNYYTVPGATKP</sequence>
<evidence type="ECO:0000313" key="2">
    <source>
        <dbReference type="Proteomes" id="UP000185207"/>
    </source>
</evidence>
<reference evidence="2" key="1">
    <citation type="submission" date="2016-11" db="EMBL/GenBank/DDBJ databases">
        <authorList>
            <person name="Varghese N."/>
            <person name="Submissions S."/>
        </authorList>
    </citation>
    <scope>NUCLEOTIDE SEQUENCE [LARGE SCALE GENOMIC DNA]</scope>
    <source>
        <strain evidence="2">DSM 27623</strain>
    </source>
</reference>
<gene>
    <name evidence="1" type="ORF">SAMN05444409_1705</name>
</gene>
<accession>A0A1N6G850</accession>
<organism evidence="1 2">
    <name type="scientific">Epilithonimonas zeae</name>
    <dbReference type="NCBI Taxonomy" id="1416779"/>
    <lineage>
        <taxon>Bacteria</taxon>
        <taxon>Pseudomonadati</taxon>
        <taxon>Bacteroidota</taxon>
        <taxon>Flavobacteriia</taxon>
        <taxon>Flavobacteriales</taxon>
        <taxon>Weeksellaceae</taxon>
        <taxon>Chryseobacterium group</taxon>
        <taxon>Epilithonimonas</taxon>
    </lineage>
</organism>